<evidence type="ECO:0000313" key="2">
    <source>
        <dbReference type="EMBL" id="KPC20061.1"/>
    </source>
</evidence>
<evidence type="ECO:0000313" key="3">
    <source>
        <dbReference type="EMBL" id="KPX76269.1"/>
    </source>
</evidence>
<feature type="compositionally biased region" description="Low complexity" evidence="1">
    <location>
        <begin position="115"/>
        <end position="138"/>
    </location>
</feature>
<dbReference type="Proteomes" id="UP000050265">
    <property type="component" value="Unassembled WGS sequence"/>
</dbReference>
<proteinExistence type="predicted"/>
<reference evidence="3 5" key="2">
    <citation type="submission" date="2015-09" db="EMBL/GenBank/DDBJ databases">
        <title>Genome announcement of multiple Pseudomonas syringae strains.</title>
        <authorList>
            <person name="Thakur S."/>
            <person name="Wang P.W."/>
            <person name="Gong Y."/>
            <person name="Weir B.S."/>
            <person name="Guttman D.S."/>
        </authorList>
    </citation>
    <scope>NUCLEOTIDE SEQUENCE [LARGE SCALE GENOMIC DNA]</scope>
    <source>
        <strain evidence="3 5">ICMP3507</strain>
    </source>
</reference>
<dbReference type="PATRIC" id="fig|53707.7.peg.2969"/>
<gene>
    <name evidence="2" type="ORF">AC499_2725</name>
    <name evidence="3" type="ORF">ALO35_03672</name>
</gene>
<accession>A0A0N0GAH0</accession>
<evidence type="ECO:0000313" key="4">
    <source>
        <dbReference type="Proteomes" id="UP000037943"/>
    </source>
</evidence>
<protein>
    <submittedName>
        <fullName evidence="3">Uncharacterized protein</fullName>
    </submittedName>
</protein>
<reference evidence="2 4" key="3">
    <citation type="submission" date="2015-10" db="EMBL/GenBank/DDBJ databases">
        <title>Comparative genomics and high-throughput reverse genetic screens identify a new phytobacterial MAMP and an Arabidopsis receptor required for immune elicitation.</title>
        <authorList>
            <person name="Mott G.A."/>
            <person name="Thakur S."/>
            <person name="Wang P.W."/>
            <person name="Desveaux D."/>
            <person name="Guttman D.S."/>
        </authorList>
    </citation>
    <scope>NUCLEOTIDE SEQUENCE [LARGE SCALE GENOMIC DNA]</scope>
    <source>
        <strain evidence="2 4">107</strain>
    </source>
</reference>
<dbReference type="Proteomes" id="UP000037943">
    <property type="component" value="Unassembled WGS sequence"/>
</dbReference>
<feature type="region of interest" description="Disordered" evidence="1">
    <location>
        <begin position="95"/>
        <end position="138"/>
    </location>
</feature>
<name>A0A0N0GAH0_PSEAV</name>
<dbReference type="EMBL" id="LGLK01000035">
    <property type="protein sequence ID" value="KPC20061.1"/>
    <property type="molecule type" value="Genomic_DNA"/>
</dbReference>
<sequence>MSDVLIKPLRAYEDRGTIRDTDNEPYAAPLWLAKELEQLKLCKIVGEAGAALTNNSSERSALTIAKKGQRWIIVDAEGAQVGDFIGKKEEAESELAKHLTYTTPDPAGNPEPDVPGEGPPVQDENSPPQTEQNQPPQE</sequence>
<dbReference type="RefSeq" id="WP_005747047.1">
    <property type="nucleotide sequence ID" value="NZ_CP075686.1"/>
</dbReference>
<comment type="caution">
    <text evidence="3">The sequence shown here is derived from an EMBL/GenBank/DDBJ whole genome shotgun (WGS) entry which is preliminary data.</text>
</comment>
<dbReference type="AlphaFoldDB" id="A0A0N0GAH0"/>
<evidence type="ECO:0000313" key="5">
    <source>
        <dbReference type="Proteomes" id="UP000050265"/>
    </source>
</evidence>
<reference evidence="2" key="1">
    <citation type="submission" date="2015-07" db="EMBL/GenBank/DDBJ databases">
        <authorList>
            <person name="O'Brien H.E."/>
            <person name="Thakur S."/>
            <person name="Gong Y."/>
            <person name="Wang P.W."/>
            <person name="Guttman D.S."/>
        </authorList>
    </citation>
    <scope>NUCLEOTIDE SEQUENCE</scope>
    <source>
        <strain evidence="2">107</strain>
    </source>
</reference>
<keyword evidence="4" id="KW-1185">Reference proteome</keyword>
<dbReference type="EMBL" id="LJQP01000052">
    <property type="protein sequence ID" value="KPX76269.1"/>
    <property type="molecule type" value="Genomic_DNA"/>
</dbReference>
<organism evidence="3 5">
    <name type="scientific">Pseudomonas amygdali pv. lachrymans</name>
    <name type="common">Pseudomonas syringae pv. lachrymans</name>
    <dbReference type="NCBI Taxonomy" id="53707"/>
    <lineage>
        <taxon>Bacteria</taxon>
        <taxon>Pseudomonadati</taxon>
        <taxon>Pseudomonadota</taxon>
        <taxon>Gammaproteobacteria</taxon>
        <taxon>Pseudomonadales</taxon>
        <taxon>Pseudomonadaceae</taxon>
        <taxon>Pseudomonas</taxon>
        <taxon>Pseudomonas amygdali</taxon>
    </lineage>
</organism>
<evidence type="ECO:0000256" key="1">
    <source>
        <dbReference type="SAM" id="MobiDB-lite"/>
    </source>
</evidence>